<dbReference type="InterPro" id="IPR036424">
    <property type="entry name" value="UPP_synth-like_sf"/>
</dbReference>
<dbReference type="GO" id="GO:0008360">
    <property type="term" value="P:regulation of cell shape"/>
    <property type="evidence" value="ECO:0007669"/>
    <property type="project" value="UniProtKB-KW"/>
</dbReference>
<comment type="function">
    <text evidence="2">Catalyzes the sequential condensation of isopentenyl diphosphate (IPP) with (2E,6E)-farnesyl diphosphate (E,E-FPP) to yield (2Z,6Z,10Z,14Z,18Z,22Z,26Z,30Z,34E,38E)-undecaprenyl diphosphate (di-trans,octa-cis-UPP). UPP is the precursor of glycosyl carrier lipid in the biosynthesis of bacterial cell wall polysaccharide components such as peptidoglycan and lipopolysaccharide.</text>
</comment>
<keyword evidence="1 2" id="KW-0808">Transferase</keyword>
<name>A0A368BLZ9_9GAMM</name>
<dbReference type="GO" id="GO:0071555">
    <property type="term" value="P:cell wall organization"/>
    <property type="evidence" value="ECO:0007669"/>
    <property type="project" value="UniProtKB-KW"/>
</dbReference>
<dbReference type="Proteomes" id="UP000252147">
    <property type="component" value="Unassembled WGS sequence"/>
</dbReference>
<feature type="binding site" evidence="2">
    <location>
        <position position="12"/>
    </location>
    <ligand>
        <name>Mg(2+)</name>
        <dbReference type="ChEBI" id="CHEBI:18420"/>
    </ligand>
</feature>
<feature type="binding site" evidence="2">
    <location>
        <position position="63"/>
    </location>
    <ligand>
        <name>substrate</name>
    </ligand>
</feature>
<dbReference type="PANTHER" id="PTHR10291">
    <property type="entry name" value="DEHYDRODOLICHYL DIPHOSPHATE SYNTHASE FAMILY MEMBER"/>
    <property type="match status" value="1"/>
</dbReference>
<dbReference type="GO" id="GO:0009252">
    <property type="term" value="P:peptidoglycan biosynthetic process"/>
    <property type="evidence" value="ECO:0007669"/>
    <property type="project" value="UniProtKB-UniRule"/>
</dbReference>
<dbReference type="EMBL" id="QOPD01000006">
    <property type="protein sequence ID" value="RCL37914.1"/>
    <property type="molecule type" value="Genomic_DNA"/>
</dbReference>
<dbReference type="InterPro" id="IPR001441">
    <property type="entry name" value="UPP_synth-like"/>
</dbReference>
<dbReference type="Gene3D" id="3.40.1180.10">
    <property type="entry name" value="Decaprenyl diphosphate synthase-like"/>
    <property type="match status" value="1"/>
</dbReference>
<feature type="binding site" evidence="2">
    <location>
        <begin position="57"/>
        <end position="59"/>
    </location>
    <ligand>
        <name>substrate</name>
    </ligand>
</feature>
<organism evidence="3 4">
    <name type="scientific">SAR86 cluster bacterium</name>
    <dbReference type="NCBI Taxonomy" id="2030880"/>
    <lineage>
        <taxon>Bacteria</taxon>
        <taxon>Pseudomonadati</taxon>
        <taxon>Pseudomonadota</taxon>
        <taxon>Gammaproteobacteria</taxon>
        <taxon>SAR86 cluster</taxon>
    </lineage>
</organism>
<evidence type="ECO:0000256" key="1">
    <source>
        <dbReference type="ARBA" id="ARBA00022679"/>
    </source>
</evidence>
<feature type="binding site" evidence="2">
    <location>
        <begin position="177"/>
        <end position="179"/>
    </location>
    <ligand>
        <name>substrate</name>
    </ligand>
</feature>
<comment type="similarity">
    <text evidence="2">Belongs to the UPP synthase family.</text>
</comment>
<keyword evidence="2" id="KW-0460">Magnesium</keyword>
<dbReference type="Pfam" id="PF01255">
    <property type="entry name" value="Prenyltransf"/>
    <property type="match status" value="1"/>
</dbReference>
<evidence type="ECO:0000313" key="3">
    <source>
        <dbReference type="EMBL" id="RCL37914.1"/>
    </source>
</evidence>
<reference evidence="3 4" key="1">
    <citation type="journal article" date="2018" name="Microbiome">
        <title>Fine metagenomic profile of the Mediterranean stratified and mixed water columns revealed by assembly and recruitment.</title>
        <authorList>
            <person name="Haro-Moreno J.M."/>
            <person name="Lopez-Perez M."/>
            <person name="De La Torre J.R."/>
            <person name="Picazo A."/>
            <person name="Camacho A."/>
            <person name="Rodriguez-Valera F."/>
        </authorList>
    </citation>
    <scope>NUCLEOTIDE SEQUENCE [LARGE SCALE GENOMIC DNA]</scope>
    <source>
        <strain evidence="3">MED-G83</strain>
    </source>
</reference>
<comment type="caution">
    <text evidence="3">The sequence shown here is derived from an EMBL/GenBank/DDBJ whole genome shotgun (WGS) entry which is preliminary data.</text>
</comment>
<proteinExistence type="inferred from homology"/>
<dbReference type="GO" id="GO:0008834">
    <property type="term" value="F:ditrans,polycis-undecaprenyl-diphosphate synthase [(2E,6E)-farnesyl-diphosphate specific] activity"/>
    <property type="evidence" value="ECO:0007669"/>
    <property type="project" value="UniProtKB-UniRule"/>
</dbReference>
<comment type="cofactor">
    <cofactor evidence="2">
        <name>Mg(2+)</name>
        <dbReference type="ChEBI" id="CHEBI:18420"/>
    </cofactor>
    <text evidence="2">Binds 2 magnesium ions per subunit.</text>
</comment>
<accession>A0A368BLZ9</accession>
<feature type="binding site" evidence="2">
    <location>
        <position position="190"/>
    </location>
    <ligand>
        <name>Mg(2+)</name>
        <dbReference type="ChEBI" id="CHEBI:18420"/>
    </ligand>
</feature>
<keyword evidence="2" id="KW-0133">Cell shape</keyword>
<comment type="catalytic activity">
    <reaction evidence="2">
        <text>8 isopentenyl diphosphate + (2E,6E)-farnesyl diphosphate = di-trans,octa-cis-undecaprenyl diphosphate + 8 diphosphate</text>
        <dbReference type="Rhea" id="RHEA:27551"/>
        <dbReference type="ChEBI" id="CHEBI:33019"/>
        <dbReference type="ChEBI" id="CHEBI:58405"/>
        <dbReference type="ChEBI" id="CHEBI:128769"/>
        <dbReference type="ChEBI" id="CHEBI:175763"/>
        <dbReference type="EC" id="2.5.1.31"/>
    </reaction>
</comment>
<comment type="subunit">
    <text evidence="2">Homodimer.</text>
</comment>
<dbReference type="GO" id="GO:0000287">
    <property type="term" value="F:magnesium ion binding"/>
    <property type="evidence" value="ECO:0007669"/>
    <property type="project" value="UniProtKB-UniRule"/>
</dbReference>
<feature type="binding site" evidence="2">
    <location>
        <position position="171"/>
    </location>
    <ligand>
        <name>substrate</name>
    </ligand>
</feature>
<feature type="active site" evidence="2">
    <location>
        <position position="12"/>
    </location>
</feature>
<feature type="active site" description="Proton acceptor" evidence="2">
    <location>
        <position position="60"/>
    </location>
</feature>
<evidence type="ECO:0000313" key="4">
    <source>
        <dbReference type="Proteomes" id="UP000252147"/>
    </source>
</evidence>
<keyword evidence="2" id="KW-0573">Peptidoglycan synthesis</keyword>
<dbReference type="NCBIfam" id="TIGR00055">
    <property type="entry name" value="uppS"/>
    <property type="match status" value="1"/>
</dbReference>
<evidence type="ECO:0000256" key="2">
    <source>
        <dbReference type="HAMAP-Rule" id="MF_01139"/>
    </source>
</evidence>
<dbReference type="GO" id="GO:0016094">
    <property type="term" value="P:polyprenol biosynthetic process"/>
    <property type="evidence" value="ECO:0007669"/>
    <property type="project" value="TreeGrafter"/>
</dbReference>
<feature type="binding site" evidence="2">
    <location>
        <position position="61"/>
    </location>
    <ligand>
        <name>substrate</name>
    </ligand>
</feature>
<dbReference type="SUPFAM" id="SSF64005">
    <property type="entry name" value="Undecaprenyl diphosphate synthase"/>
    <property type="match status" value="1"/>
</dbReference>
<feature type="binding site" evidence="2">
    <location>
        <position position="17"/>
    </location>
    <ligand>
        <name>substrate</name>
    </ligand>
</feature>
<sequence>MAEPKSVAIVMDGNRRWAKKNNLPVSQGHRAGIESLTKIVKHAKNIGVKHLVVYAFSTENWNRKQFEVNALMNLINFGADTKLNELINNEVKLNFIGELDALPTSSRKAIDKCKESTKQFKGFTLTVAVNYGGIWDFINTITKAKKIETPLNEENLISLTSFGNEIDLFIRTGGEKRLSNFLLPNIAYAELFFTETLWPDFSETDLDHILAEYKLRKRRFGE</sequence>
<protein>
    <recommendedName>
        <fullName evidence="2">Ditrans,polycis-undecaprenyl-diphosphate synthase ((2E,6E)-farnesyl-diphosphate specific)</fullName>
        <ecNumber evidence="2">2.5.1.31</ecNumber>
    </recommendedName>
    <alternativeName>
        <fullName evidence="2">Ditrans,polycis-undecaprenylcistransferase</fullName>
    </alternativeName>
    <alternativeName>
        <fullName evidence="2">Undecaprenyl diphosphate synthase</fullName>
        <shortName evidence="2">UDS</shortName>
    </alternativeName>
    <alternativeName>
        <fullName evidence="2">Undecaprenyl pyrophosphate synthase</fullName>
        <shortName evidence="2">UPP synthase</shortName>
    </alternativeName>
</protein>
<keyword evidence="2" id="KW-0961">Cell wall biogenesis/degradation</keyword>
<dbReference type="EC" id="2.5.1.31" evidence="2"/>
<feature type="binding site" evidence="2">
    <location>
        <begin position="13"/>
        <end position="16"/>
    </location>
    <ligand>
        <name>substrate</name>
    </ligand>
</feature>
<dbReference type="HAMAP" id="MF_01139">
    <property type="entry name" value="ISPT"/>
    <property type="match status" value="1"/>
</dbReference>
<feature type="binding site" evidence="2">
    <location>
        <position position="29"/>
    </location>
    <ligand>
        <name>substrate</name>
    </ligand>
</feature>
<dbReference type="AlphaFoldDB" id="A0A368BLZ9"/>
<gene>
    <name evidence="2 3" type="primary">uppS</name>
    <name evidence="3" type="ORF">DBW97_03760</name>
</gene>
<dbReference type="CDD" id="cd00475">
    <property type="entry name" value="Cis_IPPS"/>
    <property type="match status" value="1"/>
</dbReference>
<comment type="caution">
    <text evidence="2">Lacks conserved residue(s) required for the propagation of feature annotation.</text>
</comment>
<keyword evidence="2" id="KW-0479">Metal-binding</keyword>
<dbReference type="PANTHER" id="PTHR10291:SF0">
    <property type="entry name" value="DEHYDRODOLICHYL DIPHOSPHATE SYNTHASE 2"/>
    <property type="match status" value="1"/>
</dbReference>